<feature type="compositionally biased region" description="Low complexity" evidence="2">
    <location>
        <begin position="70"/>
        <end position="84"/>
    </location>
</feature>
<feature type="compositionally biased region" description="Low complexity" evidence="2">
    <location>
        <begin position="92"/>
        <end position="126"/>
    </location>
</feature>
<gene>
    <name evidence="3" type="ORF">WJX73_005477</name>
</gene>
<feature type="compositionally biased region" description="Polar residues" evidence="2">
    <location>
        <begin position="160"/>
        <end position="174"/>
    </location>
</feature>
<feature type="compositionally biased region" description="Polar residues" evidence="2">
    <location>
        <begin position="324"/>
        <end position="339"/>
    </location>
</feature>
<keyword evidence="4" id="KW-1185">Reference proteome</keyword>
<feature type="region of interest" description="Disordered" evidence="2">
    <location>
        <begin position="307"/>
        <end position="339"/>
    </location>
</feature>
<proteinExistence type="predicted"/>
<organism evidence="3 4">
    <name type="scientific">Symbiochloris irregularis</name>
    <dbReference type="NCBI Taxonomy" id="706552"/>
    <lineage>
        <taxon>Eukaryota</taxon>
        <taxon>Viridiplantae</taxon>
        <taxon>Chlorophyta</taxon>
        <taxon>core chlorophytes</taxon>
        <taxon>Trebouxiophyceae</taxon>
        <taxon>Trebouxiales</taxon>
        <taxon>Trebouxiaceae</taxon>
        <taxon>Symbiochloris</taxon>
    </lineage>
</organism>
<name>A0AAW1NP74_9CHLO</name>
<feature type="compositionally biased region" description="Polar residues" evidence="2">
    <location>
        <begin position="20"/>
        <end position="30"/>
    </location>
</feature>
<dbReference type="Proteomes" id="UP001465755">
    <property type="component" value="Unassembled WGS sequence"/>
</dbReference>
<comment type="caution">
    <text evidence="3">The sequence shown here is derived from an EMBL/GenBank/DDBJ whole genome shotgun (WGS) entry which is preliminary data.</text>
</comment>
<feature type="region of interest" description="Disordered" evidence="2">
    <location>
        <begin position="1"/>
        <end position="177"/>
    </location>
</feature>
<feature type="compositionally biased region" description="Gly residues" evidence="2">
    <location>
        <begin position="59"/>
        <end position="69"/>
    </location>
</feature>
<dbReference type="SUPFAM" id="SSF57997">
    <property type="entry name" value="Tropomyosin"/>
    <property type="match status" value="1"/>
</dbReference>
<evidence type="ECO:0000256" key="2">
    <source>
        <dbReference type="SAM" id="MobiDB-lite"/>
    </source>
</evidence>
<sequence length="569" mass="61495">MTISDKIKAALHGGSKEKTGSGSQTGSAGHTSERVTPTGAEAGETGPRAYQPMTSGVTDGQGSGTGSGTGKTASGTGASNTGTGQRTDGAFNSSSGNVSSGNVSSGNVSSGHGHGHTAGTTSPAGGVSSGGDGQFKQGYKEGEPGYSSTYKQGDDLYRDSSMTGGERQSFTASADNKEWAQARELTLAAEREAASAQVAGNKANKELLAAEKAEKALREAQIKHREALQEAESLRTTMAEANVKEQDLNDANELYRARLAAAQQAEQEMKRREIELSDRQRALQEHGQKVDRYGQALPGLEDELAQRHRDREAAEARTRDLANAANQTESNRGSLQSELQRLLAEQEQSESLAAQKQQEYIELRNRAQSAAARVDEYKNKLRLLDEEVMGQRQAAQAAQQDLPALKEAEARAQAELEESQAEWYRLKELEDEYGRNYTNAHNSFKDAKNRNAPASKEVQASQSLLKAREDDLANARSRASKAEGKYRELLSLADRHKKYGDSAAEAAQTHGQKYEALKREAAMHGDKHVEYWNAARSHGDHGSSEATDVIHKLEEKVKNLSHGNVRNEP</sequence>
<feature type="compositionally biased region" description="Basic and acidic residues" evidence="2">
    <location>
        <begin position="1"/>
        <end position="19"/>
    </location>
</feature>
<evidence type="ECO:0000313" key="4">
    <source>
        <dbReference type="Proteomes" id="UP001465755"/>
    </source>
</evidence>
<evidence type="ECO:0000256" key="1">
    <source>
        <dbReference type="SAM" id="Coils"/>
    </source>
</evidence>
<dbReference type="AlphaFoldDB" id="A0AAW1NP74"/>
<reference evidence="3 4" key="1">
    <citation type="journal article" date="2024" name="Nat. Commun.">
        <title>Phylogenomics reveals the evolutionary origins of lichenization in chlorophyte algae.</title>
        <authorList>
            <person name="Puginier C."/>
            <person name="Libourel C."/>
            <person name="Otte J."/>
            <person name="Skaloud P."/>
            <person name="Haon M."/>
            <person name="Grisel S."/>
            <person name="Petersen M."/>
            <person name="Berrin J.G."/>
            <person name="Delaux P.M."/>
            <person name="Dal Grande F."/>
            <person name="Keller J."/>
        </authorList>
    </citation>
    <scope>NUCLEOTIDE SEQUENCE [LARGE SCALE GENOMIC DNA]</scope>
    <source>
        <strain evidence="3 4">SAG 2036</strain>
    </source>
</reference>
<feature type="compositionally biased region" description="Basic and acidic residues" evidence="2">
    <location>
        <begin position="307"/>
        <end position="320"/>
    </location>
</feature>
<accession>A0AAW1NP74</accession>
<feature type="coiled-coil region" evidence="1">
    <location>
        <begin position="465"/>
        <end position="492"/>
    </location>
</feature>
<keyword evidence="1" id="KW-0175">Coiled coil</keyword>
<protein>
    <submittedName>
        <fullName evidence="3">Uncharacterized protein</fullName>
    </submittedName>
</protein>
<feature type="coiled-coil region" evidence="1">
    <location>
        <begin position="203"/>
        <end position="282"/>
    </location>
</feature>
<evidence type="ECO:0000313" key="3">
    <source>
        <dbReference type="EMBL" id="KAK9788867.1"/>
    </source>
</evidence>
<dbReference type="EMBL" id="JALJOQ010000218">
    <property type="protein sequence ID" value="KAK9788867.1"/>
    <property type="molecule type" value="Genomic_DNA"/>
</dbReference>